<dbReference type="PIRSF" id="PIRSF009320">
    <property type="entry name" value="Nuc_binding_HP_1000"/>
    <property type="match status" value="1"/>
</dbReference>
<dbReference type="InterPro" id="IPR002586">
    <property type="entry name" value="CobQ/CobB/MinD/ParA_Nub-bd_dom"/>
</dbReference>
<name>A0AAE3CXX3_9HYPH</name>
<organism evidence="2 3">
    <name type="scientific">Flavimaribacter sediminis</name>
    <dbReference type="NCBI Taxonomy" id="2865987"/>
    <lineage>
        <taxon>Bacteria</taxon>
        <taxon>Pseudomonadati</taxon>
        <taxon>Pseudomonadota</taxon>
        <taxon>Alphaproteobacteria</taxon>
        <taxon>Hyphomicrobiales</taxon>
        <taxon>Rhizobiaceae</taxon>
        <taxon>Flavimaribacter</taxon>
    </lineage>
</organism>
<feature type="domain" description="CobQ/CobB/MinD/ParA nucleotide binding" evidence="1">
    <location>
        <begin position="7"/>
        <end position="178"/>
    </location>
</feature>
<evidence type="ECO:0000313" key="2">
    <source>
        <dbReference type="EMBL" id="MBW8635555.1"/>
    </source>
</evidence>
<keyword evidence="3" id="KW-1185">Reference proteome</keyword>
<dbReference type="Gene3D" id="3.40.50.300">
    <property type="entry name" value="P-loop containing nucleotide triphosphate hydrolases"/>
    <property type="match status" value="1"/>
</dbReference>
<dbReference type="InterPro" id="IPR027417">
    <property type="entry name" value="P-loop_NTPase"/>
</dbReference>
<evidence type="ECO:0000313" key="3">
    <source>
        <dbReference type="Proteomes" id="UP001196509"/>
    </source>
</evidence>
<dbReference type="Proteomes" id="UP001196509">
    <property type="component" value="Unassembled WGS sequence"/>
</dbReference>
<evidence type="ECO:0000259" key="1">
    <source>
        <dbReference type="Pfam" id="PF01656"/>
    </source>
</evidence>
<proteinExistence type="predicted"/>
<dbReference type="InterPro" id="IPR050678">
    <property type="entry name" value="DNA_Partitioning_ATPase"/>
</dbReference>
<comment type="caution">
    <text evidence="2">The sequence shown here is derived from an EMBL/GenBank/DDBJ whole genome shotgun (WGS) entry which is preliminary data.</text>
</comment>
<dbReference type="SUPFAM" id="SSF52540">
    <property type="entry name" value="P-loop containing nucleoside triphosphate hydrolases"/>
    <property type="match status" value="1"/>
</dbReference>
<dbReference type="PANTHER" id="PTHR13696:SF96">
    <property type="entry name" value="COBQ_COBB_MIND_PARA NUCLEOTIDE BINDING DOMAIN-CONTAINING PROTEIN"/>
    <property type="match status" value="1"/>
</dbReference>
<dbReference type="EMBL" id="JAICBX010000001">
    <property type="protein sequence ID" value="MBW8635555.1"/>
    <property type="molecule type" value="Genomic_DNA"/>
</dbReference>
<dbReference type="AlphaFoldDB" id="A0AAE3CXX3"/>
<gene>
    <name evidence="2" type="ORF">K1W69_00025</name>
</gene>
<dbReference type="Pfam" id="PF01656">
    <property type="entry name" value="CbiA"/>
    <property type="match status" value="1"/>
</dbReference>
<dbReference type="CDD" id="cd02042">
    <property type="entry name" value="ParAB_family"/>
    <property type="match status" value="1"/>
</dbReference>
<accession>A0AAE3CXX3</accession>
<protein>
    <submittedName>
        <fullName evidence="2">ParA family protein</fullName>
    </submittedName>
</protein>
<dbReference type="PANTHER" id="PTHR13696">
    <property type="entry name" value="P-LOOP CONTAINING NUCLEOSIDE TRIPHOSPHATE HYDROLASE"/>
    <property type="match status" value="1"/>
</dbReference>
<sequence>MAHIIGLIAQKGGVGKSTLSRLIACEFAGQGWAVKIADMDVSQGTCAEWCRLRQQHGIEPDIRVETFGRVAQAISDSDRFDLVVVDGAPHATAATLEIARTSDLVIIPTGLALDDLRPGVMLAHELVEKGVQADKLVFVLTRVGDSLAAIEDARQFINRAGYAVGVAELPERIGYQRAMDAGFAATETTHRSLNEKAEAVAQDIADKLAGLVMDREVA</sequence>
<reference evidence="2" key="1">
    <citation type="submission" date="2021-08" db="EMBL/GenBank/DDBJ databases">
        <title>Hoeflea bacterium WL0058 sp. nov., isolated from the sediment.</title>
        <authorList>
            <person name="Wang L."/>
            <person name="Zhang D."/>
        </authorList>
    </citation>
    <scope>NUCLEOTIDE SEQUENCE</scope>
    <source>
        <strain evidence="2">WL0058</strain>
    </source>
</reference>
<dbReference type="RefSeq" id="WP_220226288.1">
    <property type="nucleotide sequence ID" value="NZ_JAICBX010000001.1"/>
</dbReference>